<keyword evidence="3" id="KW-1185">Reference proteome</keyword>
<proteinExistence type="predicted"/>
<feature type="transmembrane region" description="Helical" evidence="1">
    <location>
        <begin position="366"/>
        <end position="387"/>
    </location>
</feature>
<evidence type="ECO:0000256" key="1">
    <source>
        <dbReference type="SAM" id="Phobius"/>
    </source>
</evidence>
<feature type="transmembrane region" description="Helical" evidence="1">
    <location>
        <begin position="393"/>
        <end position="410"/>
    </location>
</feature>
<name>A0ABS0IXH5_9GAMM</name>
<keyword evidence="1" id="KW-0472">Membrane</keyword>
<gene>
    <name evidence="2" type="ORF">I4902_14035</name>
</gene>
<protein>
    <submittedName>
        <fullName evidence="2">PepSY domain-containing protein</fullName>
    </submittedName>
</protein>
<dbReference type="Pfam" id="PF03929">
    <property type="entry name" value="PepSY_TM"/>
    <property type="match status" value="1"/>
</dbReference>
<feature type="transmembrane region" description="Helical" evidence="1">
    <location>
        <begin position="444"/>
        <end position="465"/>
    </location>
</feature>
<feature type="transmembrane region" description="Helical" evidence="1">
    <location>
        <begin position="333"/>
        <end position="354"/>
    </location>
</feature>
<feature type="transmembrane region" description="Helical" evidence="1">
    <location>
        <begin position="130"/>
        <end position="149"/>
    </location>
</feature>
<keyword evidence="1" id="KW-1133">Transmembrane helix</keyword>
<feature type="transmembrane region" description="Helical" evidence="1">
    <location>
        <begin position="169"/>
        <end position="194"/>
    </location>
</feature>
<accession>A0ABS0IXH5</accession>
<dbReference type="RefSeq" id="WP_196568237.1">
    <property type="nucleotide sequence ID" value="NZ_JADRYY010000024.1"/>
</dbReference>
<dbReference type="InterPro" id="IPR005625">
    <property type="entry name" value="PepSY-ass_TM"/>
</dbReference>
<feature type="transmembrane region" description="Helical" evidence="1">
    <location>
        <begin position="16"/>
        <end position="36"/>
    </location>
</feature>
<dbReference type="Proteomes" id="UP000614721">
    <property type="component" value="Unassembled WGS sequence"/>
</dbReference>
<reference evidence="2 3" key="1">
    <citation type="submission" date="2020-11" db="EMBL/GenBank/DDBJ databases">
        <title>Enhanced detection system for hospital associated transmission using whole genome sequencing surveillance.</title>
        <authorList>
            <person name="Harrison L.H."/>
            <person name="Van Tyne D."/>
            <person name="Marsh J.W."/>
            <person name="Griffith M.P."/>
            <person name="Snyder D.J."/>
            <person name="Cooper V.S."/>
            <person name="Mustapha M."/>
        </authorList>
    </citation>
    <scope>NUCLEOTIDE SEQUENCE [LARGE SCALE GENOMIC DNA]</scope>
    <source>
        <strain evidence="2 3">PR00075</strain>
    </source>
</reference>
<dbReference type="EMBL" id="JADSJP010000025">
    <property type="protein sequence ID" value="MBG2880381.1"/>
    <property type="molecule type" value="Genomic_DNA"/>
</dbReference>
<evidence type="ECO:0000313" key="3">
    <source>
        <dbReference type="Proteomes" id="UP000614721"/>
    </source>
</evidence>
<organism evidence="2 3">
    <name type="scientific">Proteus alimentorum</name>
    <dbReference type="NCBI Taxonomy" id="1973495"/>
    <lineage>
        <taxon>Bacteria</taxon>
        <taxon>Pseudomonadati</taxon>
        <taxon>Pseudomonadota</taxon>
        <taxon>Gammaproteobacteria</taxon>
        <taxon>Enterobacterales</taxon>
        <taxon>Morganellaceae</taxon>
        <taxon>Proteus</taxon>
    </lineage>
</organism>
<keyword evidence="1" id="KW-0812">Transmembrane</keyword>
<sequence length="468" mass="52768">MKAILKRQFSQLHRQTGTLFGILLFIILFTGTWSLAHENLNLWVQFKQLNKELLPLDQLLIKGEYLLGENGFNSVKLASIDHPIITFCQGMGNCSLQLNAQTGDEIRLTEVISPIVNLHKNLFMGFSGRLFISLFGFVFALLLITGIVIHHRKIYQLFRLRFNQGRRLFFFDLHNVIGLLSYPWLVVFALTGALSGLGAFGTLMLAKYVEPNAPAQVMMKLMGQSIPTSFEWSASSPNELLIQLSKERPEFIPEIINWENKSTAEQQITISGSHLYLPSTANFEQFSFAGLDNYRIAEKSSVSQQFWTRAFIAVQPLHYGQYLWTGSASFSLLALHCLMGMMACVLTFSGLVIWVLKKPINISSRLVLGSCIGLIFASTCLIPIAIFSALSPILPFFSIWLITLLFYSFYSQVIQLTFLILTISSAILLIGAFSHLFITHASLWWISCTLLISATFYFLIGLFLLKRA</sequence>
<feature type="transmembrane region" description="Helical" evidence="1">
    <location>
        <begin position="417"/>
        <end position="438"/>
    </location>
</feature>
<dbReference type="PANTHER" id="PTHR34219:SF3">
    <property type="entry name" value="BLL7967 PROTEIN"/>
    <property type="match status" value="1"/>
</dbReference>
<evidence type="ECO:0000313" key="2">
    <source>
        <dbReference type="EMBL" id="MBG2880381.1"/>
    </source>
</evidence>
<dbReference type="PANTHER" id="PTHR34219">
    <property type="entry name" value="IRON-REGULATED INNER MEMBRANE PROTEIN-RELATED"/>
    <property type="match status" value="1"/>
</dbReference>
<comment type="caution">
    <text evidence="2">The sequence shown here is derived from an EMBL/GenBank/DDBJ whole genome shotgun (WGS) entry which is preliminary data.</text>
</comment>